<dbReference type="HAMAP" id="MF_00676">
    <property type="entry name" value="UPF0260"/>
    <property type="match status" value="1"/>
</dbReference>
<dbReference type="NCBIfam" id="NF003507">
    <property type="entry name" value="PRK05170.2-5"/>
    <property type="match status" value="1"/>
</dbReference>
<dbReference type="InterPro" id="IPR008228">
    <property type="entry name" value="UCP006173"/>
</dbReference>
<dbReference type="EMBL" id="CP046056">
    <property type="protein sequence ID" value="QQD24233.1"/>
    <property type="molecule type" value="Genomic_DNA"/>
</dbReference>
<gene>
    <name evidence="2" type="ORF">GJQ55_06965</name>
</gene>
<dbReference type="RefSeq" id="WP_228344272.1">
    <property type="nucleotide sequence ID" value="NZ_CP045550.1"/>
</dbReference>
<evidence type="ECO:0000256" key="1">
    <source>
        <dbReference type="HAMAP-Rule" id="MF_00676"/>
    </source>
</evidence>
<dbReference type="Pfam" id="PF03692">
    <property type="entry name" value="CxxCxxCC"/>
    <property type="match status" value="1"/>
</dbReference>
<dbReference type="AlphaFoldDB" id="A0A9E8FLU4"/>
<dbReference type="InterPro" id="IPR005358">
    <property type="entry name" value="Puta_zinc/iron-chelating_dom"/>
</dbReference>
<evidence type="ECO:0000313" key="3">
    <source>
        <dbReference type="Proteomes" id="UP000596074"/>
    </source>
</evidence>
<dbReference type="NCBIfam" id="NF003501">
    <property type="entry name" value="PRK05170.1-5"/>
    <property type="match status" value="1"/>
</dbReference>
<protein>
    <recommendedName>
        <fullName evidence="1">UPF0260 protein GJQ55_06965</fullName>
    </recommendedName>
</protein>
<name>A0A9E8FLU4_9GAMM</name>
<keyword evidence="3" id="KW-1185">Reference proteome</keyword>
<comment type="similarity">
    <text evidence="1">Belongs to the UPF0260 family.</text>
</comment>
<dbReference type="PANTHER" id="PTHR37421:SF1">
    <property type="entry name" value="UPF0260 PROTEIN YCGN"/>
    <property type="match status" value="1"/>
</dbReference>
<accession>A0A9E8FLU4</accession>
<reference evidence="2 3" key="1">
    <citation type="submission" date="2019-11" db="EMBL/GenBank/DDBJ databases">
        <title>Venatorbacter sp. nov. a predator of Campylobacter and other Gram-negative bacteria.</title>
        <authorList>
            <person name="Saeedi A."/>
            <person name="Cummings N.J."/>
            <person name="Connerton I.F."/>
            <person name="Connerton P.L."/>
        </authorList>
    </citation>
    <scope>NUCLEOTIDE SEQUENCE [LARGE SCALE GENOMIC DNA]</scope>
    <source>
        <strain evidence="2">XL5</strain>
    </source>
</reference>
<dbReference type="Proteomes" id="UP000596074">
    <property type="component" value="Chromosome"/>
</dbReference>
<dbReference type="KEGG" id="vcw:GJQ55_06965"/>
<dbReference type="PIRSF" id="PIRSF006173">
    <property type="entry name" value="UCP006173"/>
    <property type="match status" value="1"/>
</dbReference>
<dbReference type="PANTHER" id="PTHR37421">
    <property type="entry name" value="UPF0260 PROTEIN YCGN"/>
    <property type="match status" value="1"/>
</dbReference>
<organism evidence="2 3">
    <name type="scientific">Venatoribacter cucullus</name>
    <dbReference type="NCBI Taxonomy" id="2661630"/>
    <lineage>
        <taxon>Bacteria</taxon>
        <taxon>Pseudomonadati</taxon>
        <taxon>Pseudomonadota</taxon>
        <taxon>Gammaproteobacteria</taxon>
        <taxon>Oceanospirillales</taxon>
        <taxon>Oceanospirillaceae</taxon>
        <taxon>Venatoribacter</taxon>
    </lineage>
</organism>
<evidence type="ECO:0000313" key="2">
    <source>
        <dbReference type="EMBL" id="QQD24233.1"/>
    </source>
</evidence>
<proteinExistence type="inferred from homology"/>
<sequence length="146" mass="16997">MSAQPFWQVKTLREMTPAEWESLCDGCARCCLQKLEDEDTGDVYYTDVHCRYMDQDSCRCTVYETRHIKVPSCVWLTPDQAEQFRWLPETCAYRLLAEGKPLFDWHPLISGDPESVHAADISLRGKGIADDQVPEEEWEEHIIWKA</sequence>